<dbReference type="AlphaFoldDB" id="A0AAD5UZ93"/>
<dbReference type="EMBL" id="JANAWD010000398">
    <property type="protein sequence ID" value="KAJ3480064.1"/>
    <property type="molecule type" value="Genomic_DNA"/>
</dbReference>
<evidence type="ECO:0000313" key="3">
    <source>
        <dbReference type="Proteomes" id="UP001212997"/>
    </source>
</evidence>
<evidence type="ECO:0000256" key="1">
    <source>
        <dbReference type="SAM" id="MobiDB-lite"/>
    </source>
</evidence>
<name>A0AAD5UZ93_9APHY</name>
<evidence type="ECO:0000313" key="2">
    <source>
        <dbReference type="EMBL" id="KAJ3480064.1"/>
    </source>
</evidence>
<dbReference type="Proteomes" id="UP001212997">
    <property type="component" value="Unassembled WGS sequence"/>
</dbReference>
<proteinExistence type="predicted"/>
<reference evidence="2" key="1">
    <citation type="submission" date="2022-07" db="EMBL/GenBank/DDBJ databases">
        <title>Genome Sequence of Physisporinus lineatus.</title>
        <authorList>
            <person name="Buettner E."/>
        </authorList>
    </citation>
    <scope>NUCLEOTIDE SEQUENCE</scope>
    <source>
        <strain evidence="2">VT162</strain>
    </source>
</reference>
<accession>A0AAD5UZ93</accession>
<keyword evidence="3" id="KW-1185">Reference proteome</keyword>
<protein>
    <submittedName>
        <fullName evidence="2">Uncharacterized protein</fullName>
    </submittedName>
</protein>
<feature type="region of interest" description="Disordered" evidence="1">
    <location>
        <begin position="1"/>
        <end position="28"/>
    </location>
</feature>
<sequence>MIFWHATPSTRPLSSSTSPANTSSDQSPVSEKEAKYYYYGLPSCPRLVARSSSLTIPWKEPTGPEAYLPRKELLPAGGHALGAVWDKLGQSIVKLLDAEKVLWNSLDVVRIGVPEEKPAPVVWVGINPGTLSPVKGFQVALNCKELLEENGIDDVHVEMRESVVWGL</sequence>
<organism evidence="2 3">
    <name type="scientific">Meripilus lineatus</name>
    <dbReference type="NCBI Taxonomy" id="2056292"/>
    <lineage>
        <taxon>Eukaryota</taxon>
        <taxon>Fungi</taxon>
        <taxon>Dikarya</taxon>
        <taxon>Basidiomycota</taxon>
        <taxon>Agaricomycotina</taxon>
        <taxon>Agaricomycetes</taxon>
        <taxon>Polyporales</taxon>
        <taxon>Meripilaceae</taxon>
        <taxon>Meripilus</taxon>
    </lineage>
</organism>
<gene>
    <name evidence="2" type="ORF">NLI96_g8624</name>
</gene>
<comment type="caution">
    <text evidence="2">The sequence shown here is derived from an EMBL/GenBank/DDBJ whole genome shotgun (WGS) entry which is preliminary data.</text>
</comment>
<feature type="compositionally biased region" description="Low complexity" evidence="1">
    <location>
        <begin position="7"/>
        <end position="27"/>
    </location>
</feature>